<gene>
    <name evidence="1" type="ORF">OMM_04444</name>
</gene>
<accession>A0A1V1P1F0</accession>
<protein>
    <submittedName>
        <fullName evidence="1">Uncharacterized protein</fullName>
    </submittedName>
</protein>
<dbReference type="EMBL" id="ATBP01000876">
    <property type="protein sequence ID" value="ETR68641.1"/>
    <property type="molecule type" value="Genomic_DNA"/>
</dbReference>
<dbReference type="Proteomes" id="UP000189670">
    <property type="component" value="Unassembled WGS sequence"/>
</dbReference>
<comment type="caution">
    <text evidence="1">The sequence shown here is derived from an EMBL/GenBank/DDBJ whole genome shotgun (WGS) entry which is preliminary data.</text>
</comment>
<evidence type="ECO:0000313" key="1">
    <source>
        <dbReference type="EMBL" id="ETR68641.1"/>
    </source>
</evidence>
<proteinExistence type="predicted"/>
<sequence length="203" mass="23543">MIASSDGYFLKRIFEDSKLSKTSSFYGVYYLNESDTKYWLSHLETESAITALKLTKSQIDFIWKYMGGSMWEISDLLGKLISCSKKNKVSDELLNDKIQKKIEENCARFEHYSGLSEKRGVLLQEIYNCCSRDNHFKPRDMKPLVKNNIFDENELSQELNRLVQLNYLAFDPTRSTLQLQGNTMFYGLQAFIKLTGAEHGKQI</sequence>
<evidence type="ECO:0000313" key="2">
    <source>
        <dbReference type="Proteomes" id="UP000189670"/>
    </source>
</evidence>
<dbReference type="AlphaFoldDB" id="A0A1V1P1F0"/>
<organism evidence="1 2">
    <name type="scientific">Candidatus Magnetoglobus multicellularis str. Araruama</name>
    <dbReference type="NCBI Taxonomy" id="890399"/>
    <lineage>
        <taxon>Bacteria</taxon>
        <taxon>Pseudomonadati</taxon>
        <taxon>Thermodesulfobacteriota</taxon>
        <taxon>Desulfobacteria</taxon>
        <taxon>Desulfobacterales</taxon>
        <taxon>Desulfobacteraceae</taxon>
        <taxon>Candidatus Magnetoglobus</taxon>
    </lineage>
</organism>
<reference evidence="2" key="1">
    <citation type="submission" date="2012-11" db="EMBL/GenBank/DDBJ databases">
        <authorList>
            <person name="Lucero-Rivera Y.E."/>
            <person name="Tovar-Ramirez D."/>
        </authorList>
    </citation>
    <scope>NUCLEOTIDE SEQUENCE [LARGE SCALE GENOMIC DNA]</scope>
    <source>
        <strain evidence="2">Araruama</strain>
    </source>
</reference>
<name>A0A1V1P1F0_9BACT</name>